<accession>A0A8H6FCZ7</accession>
<keyword evidence="3" id="KW-1185">Reference proteome</keyword>
<feature type="compositionally biased region" description="Basic and acidic residues" evidence="1">
    <location>
        <begin position="77"/>
        <end position="100"/>
    </location>
</feature>
<feature type="region of interest" description="Disordered" evidence="1">
    <location>
        <begin position="1"/>
        <end position="261"/>
    </location>
</feature>
<name>A0A8H6FCZ7_9LECA</name>
<dbReference type="RefSeq" id="XP_037152556.1">
    <property type="nucleotide sequence ID" value="XM_037291121.1"/>
</dbReference>
<protein>
    <submittedName>
        <fullName evidence="2">Uncharacterized protein</fullName>
    </submittedName>
</protein>
<sequence>MDRYGASTRDFESDDDYEYTRRGAPLDRDDDYDRGYGRADLMHERETFHGERSGLGHRSEFSDDEDTDHGRHGRPTHRPDASSSDRYRSSADVVRGDGPHRRGYPTGTPDDSDSDYSEVERGDRDIRSRGLGRRGETRRPDPRFRGESSEDESDLDSRATREGHRGPGIRRAQPLRPDVRFNGGGSAGRGAARASTTDDESDSEQYGSRRGNIGDARGGMHPGCRGHLSEDDDLDDSEDEGMRRGRRGAISFGRPSTREFY</sequence>
<feature type="compositionally biased region" description="Basic and acidic residues" evidence="1">
    <location>
        <begin position="118"/>
        <end position="148"/>
    </location>
</feature>
<proteinExistence type="predicted"/>
<evidence type="ECO:0000313" key="2">
    <source>
        <dbReference type="EMBL" id="KAF6223339.1"/>
    </source>
</evidence>
<reference evidence="2 3" key="1">
    <citation type="journal article" date="2020" name="Genomics">
        <title>Complete, high-quality genomes from long-read metagenomic sequencing of two wolf lichen thalli reveals enigmatic genome architecture.</title>
        <authorList>
            <person name="McKenzie S.K."/>
            <person name="Walston R.F."/>
            <person name="Allen J.L."/>
        </authorList>
    </citation>
    <scope>NUCLEOTIDE SEQUENCE [LARGE SCALE GENOMIC DNA]</scope>
    <source>
        <strain evidence="2">WasteWater1</strain>
    </source>
</reference>
<feature type="compositionally biased region" description="Basic and acidic residues" evidence="1">
    <location>
        <begin position="18"/>
        <end position="61"/>
    </location>
</feature>
<feature type="compositionally biased region" description="Acidic residues" evidence="1">
    <location>
        <begin position="230"/>
        <end position="239"/>
    </location>
</feature>
<comment type="caution">
    <text evidence="2">The sequence shown here is derived from an EMBL/GenBank/DDBJ whole genome shotgun (WGS) entry which is preliminary data.</text>
</comment>
<evidence type="ECO:0000256" key="1">
    <source>
        <dbReference type="SAM" id="MobiDB-lite"/>
    </source>
</evidence>
<organism evidence="2 3">
    <name type="scientific">Letharia lupina</name>
    <dbReference type="NCBI Taxonomy" id="560253"/>
    <lineage>
        <taxon>Eukaryota</taxon>
        <taxon>Fungi</taxon>
        <taxon>Dikarya</taxon>
        <taxon>Ascomycota</taxon>
        <taxon>Pezizomycotina</taxon>
        <taxon>Lecanoromycetes</taxon>
        <taxon>OSLEUM clade</taxon>
        <taxon>Lecanoromycetidae</taxon>
        <taxon>Lecanorales</taxon>
        <taxon>Lecanorineae</taxon>
        <taxon>Parmeliaceae</taxon>
        <taxon>Letharia</taxon>
    </lineage>
</organism>
<evidence type="ECO:0000313" key="3">
    <source>
        <dbReference type="Proteomes" id="UP000593566"/>
    </source>
</evidence>
<dbReference type="Proteomes" id="UP000593566">
    <property type="component" value="Unassembled WGS sequence"/>
</dbReference>
<dbReference type="AlphaFoldDB" id="A0A8H6FCZ7"/>
<dbReference type="GeneID" id="59328600"/>
<dbReference type="EMBL" id="JACCJB010000010">
    <property type="protein sequence ID" value="KAF6223339.1"/>
    <property type="molecule type" value="Genomic_DNA"/>
</dbReference>
<gene>
    <name evidence="2" type="ORF">HO133_000181</name>
</gene>
<feature type="compositionally biased region" description="Basic and acidic residues" evidence="1">
    <location>
        <begin position="155"/>
        <end position="165"/>
    </location>
</feature>